<name>A0A9N9IL04_9GLOM</name>
<dbReference type="Proteomes" id="UP000789342">
    <property type="component" value="Unassembled WGS sequence"/>
</dbReference>
<comment type="caution">
    <text evidence="2">The sequence shown here is derived from an EMBL/GenBank/DDBJ whole genome shotgun (WGS) entry which is preliminary data.</text>
</comment>
<dbReference type="AlphaFoldDB" id="A0A9N9IL04"/>
<sequence>GIITSTAVEGSIATVTQQATEGVSNAQNVKNILITIAVTTVLGIAGAGVQQWRLRNLDKVRKRQGNIINDQQRELENCRIAYQQQFVGNAKAPLPLYQPIPIVQNSITGGNTPLVTNPFSNLYAISQ</sequence>
<evidence type="ECO:0000313" key="3">
    <source>
        <dbReference type="Proteomes" id="UP000789342"/>
    </source>
</evidence>
<feature type="non-terminal residue" evidence="2">
    <location>
        <position position="1"/>
    </location>
</feature>
<feature type="transmembrane region" description="Helical" evidence="1">
    <location>
        <begin position="32"/>
        <end position="54"/>
    </location>
</feature>
<reference evidence="2" key="1">
    <citation type="submission" date="2021-06" db="EMBL/GenBank/DDBJ databases">
        <authorList>
            <person name="Kallberg Y."/>
            <person name="Tangrot J."/>
            <person name="Rosling A."/>
        </authorList>
    </citation>
    <scope>NUCLEOTIDE SEQUENCE</scope>
    <source>
        <strain evidence="2">CL551</strain>
    </source>
</reference>
<accession>A0A9N9IL04</accession>
<evidence type="ECO:0000256" key="1">
    <source>
        <dbReference type="SAM" id="Phobius"/>
    </source>
</evidence>
<gene>
    <name evidence="2" type="ORF">AMORRO_LOCUS14755</name>
</gene>
<organism evidence="2 3">
    <name type="scientific">Acaulospora morrowiae</name>
    <dbReference type="NCBI Taxonomy" id="94023"/>
    <lineage>
        <taxon>Eukaryota</taxon>
        <taxon>Fungi</taxon>
        <taxon>Fungi incertae sedis</taxon>
        <taxon>Mucoromycota</taxon>
        <taxon>Glomeromycotina</taxon>
        <taxon>Glomeromycetes</taxon>
        <taxon>Diversisporales</taxon>
        <taxon>Acaulosporaceae</taxon>
        <taxon>Acaulospora</taxon>
    </lineage>
</organism>
<dbReference type="EMBL" id="CAJVPV010030887">
    <property type="protein sequence ID" value="CAG8741726.1"/>
    <property type="molecule type" value="Genomic_DNA"/>
</dbReference>
<protein>
    <submittedName>
        <fullName evidence="2">11279_t:CDS:1</fullName>
    </submittedName>
</protein>
<evidence type="ECO:0000313" key="2">
    <source>
        <dbReference type="EMBL" id="CAG8741726.1"/>
    </source>
</evidence>
<keyword evidence="1" id="KW-0812">Transmembrane</keyword>
<keyword evidence="1" id="KW-1133">Transmembrane helix</keyword>
<proteinExistence type="predicted"/>
<keyword evidence="3" id="KW-1185">Reference proteome</keyword>
<keyword evidence="1" id="KW-0472">Membrane</keyword>